<dbReference type="Proteomes" id="UP000260793">
    <property type="component" value="Unassembled WGS sequence"/>
</dbReference>
<feature type="transmembrane region" description="Helical" evidence="1">
    <location>
        <begin position="560"/>
        <end position="586"/>
    </location>
</feature>
<comment type="caution">
    <text evidence="2">The sequence shown here is derived from an EMBL/GenBank/DDBJ whole genome shotgun (WGS) entry which is preliminary data.</text>
</comment>
<evidence type="ECO:0000313" key="2">
    <source>
        <dbReference type="EMBL" id="RGK42729.1"/>
    </source>
</evidence>
<protein>
    <submittedName>
        <fullName evidence="2">Uncharacterized protein</fullName>
    </submittedName>
</protein>
<feature type="transmembrane region" description="Helical" evidence="1">
    <location>
        <begin position="344"/>
        <end position="362"/>
    </location>
</feature>
<feature type="transmembrane region" description="Helical" evidence="1">
    <location>
        <begin position="521"/>
        <end position="539"/>
    </location>
</feature>
<feature type="transmembrane region" description="Helical" evidence="1">
    <location>
        <begin position="401"/>
        <end position="418"/>
    </location>
</feature>
<feature type="transmembrane region" description="Helical" evidence="1">
    <location>
        <begin position="197"/>
        <end position="223"/>
    </location>
</feature>
<reference evidence="2 3" key="1">
    <citation type="submission" date="2018-08" db="EMBL/GenBank/DDBJ databases">
        <title>A genome reference for cultivated species of the human gut microbiota.</title>
        <authorList>
            <person name="Zou Y."/>
            <person name="Xue W."/>
            <person name="Luo G."/>
        </authorList>
    </citation>
    <scope>NUCLEOTIDE SEQUENCE [LARGE SCALE GENOMIC DNA]</scope>
    <source>
        <strain evidence="2 3">TF11-7</strain>
    </source>
</reference>
<dbReference type="AlphaFoldDB" id="A0A3E4LZ85"/>
<gene>
    <name evidence="2" type="ORF">DXD17_01235</name>
</gene>
<feature type="transmembrane region" description="Helical" evidence="1">
    <location>
        <begin position="617"/>
        <end position="636"/>
    </location>
</feature>
<dbReference type="RefSeq" id="WP_117687566.1">
    <property type="nucleotide sequence ID" value="NZ_JBGLCB010000003.1"/>
</dbReference>
<keyword evidence="1" id="KW-0472">Membrane</keyword>
<name>A0A3E4LZ85_9FIRM</name>
<keyword evidence="1" id="KW-1133">Transmembrane helix</keyword>
<evidence type="ECO:0000256" key="1">
    <source>
        <dbReference type="SAM" id="Phobius"/>
    </source>
</evidence>
<feature type="transmembrane region" description="Helical" evidence="1">
    <location>
        <begin position="648"/>
        <end position="667"/>
    </location>
</feature>
<feature type="transmembrane region" description="Helical" evidence="1">
    <location>
        <begin position="285"/>
        <end position="302"/>
    </location>
</feature>
<feature type="transmembrane region" description="Helical" evidence="1">
    <location>
        <begin position="156"/>
        <end position="176"/>
    </location>
</feature>
<proteinExistence type="predicted"/>
<dbReference type="EMBL" id="QSQN01000002">
    <property type="protein sequence ID" value="RGK42729.1"/>
    <property type="molecule type" value="Genomic_DNA"/>
</dbReference>
<keyword evidence="1" id="KW-0812">Transmembrane</keyword>
<sequence length="711" mass="82857">MNIFLYEWKKVWKNGAVLKVVLLFLMLSAAIFWADTAMDSEIRTAYLDCHKTLDSLPADEAADLLNAFTLTDETDYIKGHALELIHSEMDSVTGYEDYRQSIQNRYTQSQKISVFQGTASGQNQYMQRIAERYKKLTLHFPLTLQPYQGIRKLMEFYPADLFTVILLIYLTSIVFIQEQRSGQYAFSLTTKNGQRRLYPAKFLTVYFSIIVYLLLTFLFYFVLSGFLYGFPSMTAAIQSIPGYHAVPYDWNILTYFCVFLLLKSFAFFILTSLAVFLARRLNSEMAVSFLLAGFVGFSFLLSDRFQGNDSNSILRLWNIWTLLQGKSFIRSYDLIRFHGLLIEVYWGIPLLFVLSLLCLLFGKKQYQSAKRAKVFSFHRSNRVHGLFFYELKKTFICQKGLVLFLACIMIQIFILSQYNDYFGTDEYYYQNYIDQFGDRIDDQTDEKLQNEEQRIAALYTELETTENSVTAYKLQQELECESGFQRYADRVRELREDGRSPLLLKDAQYTLLFTNTPLSRSWVILLCMSFAFLVISVFYREKATHMELLQKSSLFGRRKLFYFKFLTLLLYFIPFCLLGAVLRLIWSSSHYRLDWDAPANCLEIFRETGITCSIRSIFFLGTLLQCIFVVLALLLLSRLAELSKRRYLMPAIILGCTVIPTLLSPYFPVAWLQIVHNLFFIFTASVYFISGTLLILAVCAAFITERKMRNE</sequence>
<accession>A0A3E4LZ85</accession>
<feature type="transmembrane region" description="Helical" evidence="1">
    <location>
        <begin position="679"/>
        <end position="703"/>
    </location>
</feature>
<feature type="transmembrane region" description="Helical" evidence="1">
    <location>
        <begin position="252"/>
        <end position="278"/>
    </location>
</feature>
<evidence type="ECO:0000313" key="3">
    <source>
        <dbReference type="Proteomes" id="UP000260793"/>
    </source>
</evidence>
<organism evidence="2 3">
    <name type="scientific">[Ruminococcus] lactaris</name>
    <dbReference type="NCBI Taxonomy" id="46228"/>
    <lineage>
        <taxon>Bacteria</taxon>
        <taxon>Bacillati</taxon>
        <taxon>Bacillota</taxon>
        <taxon>Clostridia</taxon>
        <taxon>Lachnospirales</taxon>
        <taxon>Lachnospiraceae</taxon>
        <taxon>Mediterraneibacter</taxon>
    </lineage>
</organism>
<feature type="transmembrane region" description="Helical" evidence="1">
    <location>
        <begin position="16"/>
        <end position="34"/>
    </location>
</feature>